<dbReference type="Pfam" id="PF01583">
    <property type="entry name" value="APS_kinase"/>
    <property type="match status" value="1"/>
</dbReference>
<dbReference type="SUPFAM" id="SSF88697">
    <property type="entry name" value="PUA domain-like"/>
    <property type="match status" value="1"/>
</dbReference>
<accession>A0A2C9CWL2</accession>
<evidence type="ECO:0000259" key="9">
    <source>
        <dbReference type="Pfam" id="PF01583"/>
    </source>
</evidence>
<feature type="domain" description="Sulphate adenylyltransferase catalytic" evidence="10">
    <location>
        <begin position="171"/>
        <end position="383"/>
    </location>
</feature>
<dbReference type="NCBIfam" id="TIGR00455">
    <property type="entry name" value="apsK"/>
    <property type="match status" value="1"/>
</dbReference>
<dbReference type="PANTHER" id="PTHR42700:SF1">
    <property type="entry name" value="SULFATE ADENYLYLTRANSFERASE"/>
    <property type="match status" value="1"/>
</dbReference>
<dbReference type="EMBL" id="OCTN01000011">
    <property type="protein sequence ID" value="SOH95505.1"/>
    <property type="molecule type" value="Genomic_DNA"/>
</dbReference>
<dbReference type="RefSeq" id="WP_097932051.1">
    <property type="nucleotide sequence ID" value="NZ_OCTN01000011.1"/>
</dbReference>
<dbReference type="Pfam" id="PF01747">
    <property type="entry name" value="ATP-sulfurylase"/>
    <property type="match status" value="1"/>
</dbReference>
<dbReference type="AlphaFoldDB" id="A0A2C9CWL2"/>
<dbReference type="Proteomes" id="UP000220034">
    <property type="component" value="Unassembled WGS sequence"/>
</dbReference>
<reference evidence="13" key="1">
    <citation type="submission" date="2017-09" db="EMBL/GenBank/DDBJ databases">
        <authorList>
            <person name="Varghese N."/>
            <person name="Submissions S."/>
        </authorList>
    </citation>
    <scope>NUCLEOTIDE SEQUENCE [LARGE SCALE GENOMIC DNA]</scope>
    <source>
        <strain evidence="13">C7</strain>
    </source>
</reference>
<organism evidence="12 13">
    <name type="scientific">Pontivivens marinum</name>
    <dbReference type="NCBI Taxonomy" id="1690039"/>
    <lineage>
        <taxon>Bacteria</taxon>
        <taxon>Pseudomonadati</taxon>
        <taxon>Pseudomonadota</taxon>
        <taxon>Alphaproteobacteria</taxon>
        <taxon>Rhodobacterales</taxon>
        <taxon>Paracoccaceae</taxon>
        <taxon>Pontivivens</taxon>
    </lineage>
</organism>
<dbReference type="FunFam" id="3.40.50.620:FF:000052">
    <property type="entry name" value="Sulfate adenylyltransferase"/>
    <property type="match status" value="1"/>
</dbReference>
<keyword evidence="4 12" id="KW-0548">Nucleotidyltransferase</keyword>
<evidence type="ECO:0000256" key="1">
    <source>
        <dbReference type="ARBA" id="ARBA00001823"/>
    </source>
</evidence>
<dbReference type="InterPro" id="IPR015947">
    <property type="entry name" value="PUA-like_sf"/>
</dbReference>
<comment type="catalytic activity">
    <reaction evidence="7">
        <text>sulfate + ATP + H(+) = adenosine 5'-phosphosulfate + diphosphate</text>
        <dbReference type="Rhea" id="RHEA:18133"/>
        <dbReference type="ChEBI" id="CHEBI:15378"/>
        <dbReference type="ChEBI" id="CHEBI:16189"/>
        <dbReference type="ChEBI" id="CHEBI:30616"/>
        <dbReference type="ChEBI" id="CHEBI:33019"/>
        <dbReference type="ChEBI" id="CHEBI:58243"/>
        <dbReference type="EC" id="2.7.7.4"/>
    </reaction>
</comment>
<dbReference type="InterPro" id="IPR002891">
    <property type="entry name" value="APS"/>
</dbReference>
<dbReference type="SUPFAM" id="SSF52374">
    <property type="entry name" value="Nucleotidylyl transferase"/>
    <property type="match status" value="1"/>
</dbReference>
<dbReference type="GO" id="GO:0019379">
    <property type="term" value="P:sulfate assimilation, phosphoadenylyl sulfate reduction by phosphoadenylyl-sulfate reductase (thioredoxin)"/>
    <property type="evidence" value="ECO:0007669"/>
    <property type="project" value="TreeGrafter"/>
</dbReference>
<feature type="domain" description="APS kinase" evidence="9">
    <location>
        <begin position="391"/>
        <end position="543"/>
    </location>
</feature>
<evidence type="ECO:0000313" key="13">
    <source>
        <dbReference type="Proteomes" id="UP000220034"/>
    </source>
</evidence>
<comment type="caution">
    <text evidence="8">Lacks conserved residue(s) required for the propagation of feature annotation.</text>
</comment>
<comment type="pathway">
    <text evidence="2 8">Sulfur metabolism; hydrogen sulfide biosynthesis; sulfite from sulfate: step 2/3.</text>
</comment>
<keyword evidence="8" id="KW-0597">Phosphoprotein</keyword>
<dbReference type="InterPro" id="IPR027417">
    <property type="entry name" value="P-loop_NTPase"/>
</dbReference>
<dbReference type="Gene3D" id="3.10.400.10">
    <property type="entry name" value="Sulfate adenylyltransferase"/>
    <property type="match status" value="1"/>
</dbReference>
<evidence type="ECO:0000256" key="8">
    <source>
        <dbReference type="HAMAP-Rule" id="MF_00065"/>
    </source>
</evidence>
<dbReference type="InterPro" id="IPR059117">
    <property type="entry name" value="APS_kinase_dom"/>
</dbReference>
<dbReference type="UniPathway" id="UPA00140">
    <property type="reaction ID" value="UER00205"/>
</dbReference>
<comment type="similarity">
    <text evidence="8">Belongs to the APS kinase family.</text>
</comment>
<dbReference type="NCBIfam" id="NF004040">
    <property type="entry name" value="PRK05537.1"/>
    <property type="match status" value="1"/>
</dbReference>
<dbReference type="FunFam" id="3.40.50.300:FF:000802">
    <property type="entry name" value="Sulfate adenylyltransferase"/>
    <property type="match status" value="1"/>
</dbReference>
<name>A0A2C9CWL2_9RHOB</name>
<dbReference type="GO" id="GO:0070814">
    <property type="term" value="P:hydrogen sulfide biosynthetic process"/>
    <property type="evidence" value="ECO:0007669"/>
    <property type="project" value="UniProtKB-UniRule"/>
</dbReference>
<protein>
    <recommendedName>
        <fullName evidence="8">Adenylyl-sulfate kinase</fullName>
        <ecNumber evidence="8">2.7.1.25</ecNumber>
    </recommendedName>
    <alternativeName>
        <fullName evidence="8">APS kinase</fullName>
    </alternativeName>
    <alternativeName>
        <fullName evidence="8">ATP adenosine-5'-phosphosulfate 3'-phosphotransferase</fullName>
    </alternativeName>
    <alternativeName>
        <fullName evidence="8">Adenosine-5'-phosphosulfate kinase</fullName>
    </alternativeName>
</protein>
<feature type="domain" description="ATP-sulfurylase PUA-like" evidence="11">
    <location>
        <begin position="8"/>
        <end position="160"/>
    </location>
</feature>
<dbReference type="PANTHER" id="PTHR42700">
    <property type="entry name" value="SULFATE ADENYLYLTRANSFERASE"/>
    <property type="match status" value="1"/>
</dbReference>
<gene>
    <name evidence="8" type="primary">cysC</name>
    <name evidence="12" type="ORF">SAMN06273572_11185</name>
</gene>
<dbReference type="CDD" id="cd00517">
    <property type="entry name" value="ATPS"/>
    <property type="match status" value="1"/>
</dbReference>
<dbReference type="InterPro" id="IPR014729">
    <property type="entry name" value="Rossmann-like_a/b/a_fold"/>
</dbReference>
<evidence type="ECO:0000256" key="7">
    <source>
        <dbReference type="ARBA" id="ARBA00049370"/>
    </source>
</evidence>
<evidence type="ECO:0000256" key="3">
    <source>
        <dbReference type="ARBA" id="ARBA00022679"/>
    </source>
</evidence>
<dbReference type="EC" id="2.7.1.25" evidence="8"/>
<dbReference type="HAMAP" id="MF_00065">
    <property type="entry name" value="Adenylyl_sulf_kinase"/>
    <property type="match status" value="1"/>
</dbReference>
<dbReference type="InterPro" id="IPR002650">
    <property type="entry name" value="Sulphate_adenylyltransferase"/>
</dbReference>
<evidence type="ECO:0000313" key="12">
    <source>
        <dbReference type="EMBL" id="SOH95505.1"/>
    </source>
</evidence>
<dbReference type="Gene3D" id="3.40.50.620">
    <property type="entry name" value="HUPs"/>
    <property type="match status" value="1"/>
</dbReference>
<evidence type="ECO:0000259" key="10">
    <source>
        <dbReference type="Pfam" id="PF01747"/>
    </source>
</evidence>
<dbReference type="OrthoDB" id="9804504at2"/>
<dbReference type="CDD" id="cd02027">
    <property type="entry name" value="APSK"/>
    <property type="match status" value="1"/>
</dbReference>
<evidence type="ECO:0000256" key="2">
    <source>
        <dbReference type="ARBA" id="ARBA00004806"/>
    </source>
</evidence>
<dbReference type="InterPro" id="IPR025980">
    <property type="entry name" value="ATP-Sase_PUA-like_dom"/>
</dbReference>
<feature type="binding site" evidence="8">
    <location>
        <begin position="399"/>
        <end position="406"/>
    </location>
    <ligand>
        <name>ATP</name>
        <dbReference type="ChEBI" id="CHEBI:30616"/>
    </ligand>
</feature>
<evidence type="ECO:0000256" key="4">
    <source>
        <dbReference type="ARBA" id="ARBA00022695"/>
    </source>
</evidence>
<keyword evidence="13" id="KW-1185">Reference proteome</keyword>
<dbReference type="InterPro" id="IPR050512">
    <property type="entry name" value="Sulf_AdTrans/APS_kinase"/>
</dbReference>
<comment type="function">
    <text evidence="8">Catalyzes the synthesis of activated sulfate.</text>
</comment>
<keyword evidence="8" id="KW-0418">Kinase</keyword>
<keyword evidence="5 8" id="KW-0547">Nucleotide-binding</keyword>
<evidence type="ECO:0000256" key="6">
    <source>
        <dbReference type="ARBA" id="ARBA00022840"/>
    </source>
</evidence>
<dbReference type="SUPFAM" id="SSF52540">
    <property type="entry name" value="P-loop containing nucleoside triphosphate hydrolases"/>
    <property type="match status" value="1"/>
</dbReference>
<evidence type="ECO:0000256" key="5">
    <source>
        <dbReference type="ARBA" id="ARBA00022741"/>
    </source>
</evidence>
<dbReference type="GO" id="GO:0010134">
    <property type="term" value="P:sulfate assimilation via adenylyl sulfate reduction"/>
    <property type="evidence" value="ECO:0007669"/>
    <property type="project" value="TreeGrafter"/>
</dbReference>
<sequence length="568" mass="63422">MQPQPHAPIPELYVSNESAAKLRVEAGELLSWDLTPRQVCDLELLMNGGFNPLKGFLTEEDYDGVVENMRLADGSLWPMPITLDISEAFAGKVEEGQDIALRDAEGVILAILSVTDKWTPNKSLEAEKVFGADDTAHPAVNYLHNHAGPVYLGGPITGIQQPVHYDYRARRDTPNELRAYFRKMGWRRIVAFQTRNPLHRAHQELTFRAAKEAQANLLIHPIVGLTKPGDIDHFTRVRCYEAVLDKYPQATTSLSLLNLAMRMAGPREAVWHGLIRKNHGCTHFIVGRDHAGPGKNSAGEDFYGPYDAQTLFTEHQEEIGIEMVDFKHMVWVEDRAEYMPVNEVPEGASVLNISGTELRRRLQEGLEIPEWFSFPEVVEELRRTKPARSKQGFTVFLTGLSGSGKSTIANALLVKLMEMGGRPVTLLDGDLVRKNLSSELGFSKEHRDLNIRRIGYVASEITKNGGIAICAPIAPYTTTRRAVREDIESFGAFVEVHVATSLEECERRDRKGLYKLAREGKIKEFTGISDPYEAPENAELVVDTEGLDVDYCAHQILLKLEAMGLIAA</sequence>
<dbReference type="InterPro" id="IPR024951">
    <property type="entry name" value="Sulfurylase_cat_dom"/>
</dbReference>
<dbReference type="NCBIfam" id="TIGR00339">
    <property type="entry name" value="sopT"/>
    <property type="match status" value="1"/>
</dbReference>
<dbReference type="Gene3D" id="3.40.50.300">
    <property type="entry name" value="P-loop containing nucleotide triphosphate hydrolases"/>
    <property type="match status" value="1"/>
</dbReference>
<dbReference type="Pfam" id="PF14306">
    <property type="entry name" value="PUA_2"/>
    <property type="match status" value="1"/>
</dbReference>
<dbReference type="GO" id="GO:0004781">
    <property type="term" value="F:sulfate adenylyltransferase (ATP) activity"/>
    <property type="evidence" value="ECO:0007669"/>
    <property type="project" value="UniProtKB-EC"/>
</dbReference>
<keyword evidence="3 8" id="KW-0808">Transferase</keyword>
<comment type="catalytic activity">
    <reaction evidence="1 8">
        <text>adenosine 5'-phosphosulfate + ATP = 3'-phosphoadenylyl sulfate + ADP + H(+)</text>
        <dbReference type="Rhea" id="RHEA:24152"/>
        <dbReference type="ChEBI" id="CHEBI:15378"/>
        <dbReference type="ChEBI" id="CHEBI:30616"/>
        <dbReference type="ChEBI" id="CHEBI:58243"/>
        <dbReference type="ChEBI" id="CHEBI:58339"/>
        <dbReference type="ChEBI" id="CHEBI:456216"/>
        <dbReference type="EC" id="2.7.1.25"/>
    </reaction>
</comment>
<dbReference type="GO" id="GO:0004020">
    <property type="term" value="F:adenylylsulfate kinase activity"/>
    <property type="evidence" value="ECO:0007669"/>
    <property type="project" value="UniProtKB-UniRule"/>
</dbReference>
<dbReference type="GO" id="GO:0005524">
    <property type="term" value="F:ATP binding"/>
    <property type="evidence" value="ECO:0007669"/>
    <property type="project" value="UniProtKB-UniRule"/>
</dbReference>
<proteinExistence type="inferred from homology"/>
<keyword evidence="6 8" id="KW-0067">ATP-binding</keyword>
<dbReference type="NCBIfam" id="NF003013">
    <property type="entry name" value="PRK03846.1"/>
    <property type="match status" value="1"/>
</dbReference>
<dbReference type="GO" id="GO:0005737">
    <property type="term" value="C:cytoplasm"/>
    <property type="evidence" value="ECO:0007669"/>
    <property type="project" value="TreeGrafter"/>
</dbReference>
<evidence type="ECO:0000259" key="11">
    <source>
        <dbReference type="Pfam" id="PF14306"/>
    </source>
</evidence>